<keyword evidence="1" id="KW-0472">Membrane</keyword>
<organism evidence="3 4">
    <name type="scientific">Paenibacillus provencensis</name>
    <dbReference type="NCBI Taxonomy" id="441151"/>
    <lineage>
        <taxon>Bacteria</taxon>
        <taxon>Bacillati</taxon>
        <taxon>Bacillota</taxon>
        <taxon>Bacilli</taxon>
        <taxon>Bacillales</taxon>
        <taxon>Paenibacillaceae</taxon>
        <taxon>Paenibacillus</taxon>
    </lineage>
</organism>
<dbReference type="EMBL" id="JBHTKX010000015">
    <property type="protein sequence ID" value="MFD1131735.1"/>
    <property type="molecule type" value="Genomic_DNA"/>
</dbReference>
<feature type="signal peptide" evidence="2">
    <location>
        <begin position="1"/>
        <end position="26"/>
    </location>
</feature>
<dbReference type="RefSeq" id="WP_139237039.1">
    <property type="nucleotide sequence ID" value="NZ_JBHTKX010000015.1"/>
</dbReference>
<keyword evidence="1" id="KW-1133">Transmembrane helix</keyword>
<name>A0ABW3Q1Z9_9BACL</name>
<evidence type="ECO:0000256" key="2">
    <source>
        <dbReference type="SAM" id="SignalP"/>
    </source>
</evidence>
<evidence type="ECO:0000313" key="4">
    <source>
        <dbReference type="Proteomes" id="UP001597169"/>
    </source>
</evidence>
<gene>
    <name evidence="3" type="ORF">ACFQ3J_26885</name>
</gene>
<keyword evidence="1" id="KW-0812">Transmembrane</keyword>
<comment type="caution">
    <text evidence="3">The sequence shown here is derived from an EMBL/GenBank/DDBJ whole genome shotgun (WGS) entry which is preliminary data.</text>
</comment>
<protein>
    <submittedName>
        <fullName evidence="3">WxL protein peptidoglycan domain-containing protein</fullName>
    </submittedName>
</protein>
<feature type="transmembrane region" description="Helical" evidence="1">
    <location>
        <begin position="314"/>
        <end position="334"/>
    </location>
</feature>
<evidence type="ECO:0000256" key="1">
    <source>
        <dbReference type="SAM" id="Phobius"/>
    </source>
</evidence>
<reference evidence="4" key="1">
    <citation type="journal article" date="2019" name="Int. J. Syst. Evol. Microbiol.">
        <title>The Global Catalogue of Microorganisms (GCM) 10K type strain sequencing project: providing services to taxonomists for standard genome sequencing and annotation.</title>
        <authorList>
            <consortium name="The Broad Institute Genomics Platform"/>
            <consortium name="The Broad Institute Genome Sequencing Center for Infectious Disease"/>
            <person name="Wu L."/>
            <person name="Ma J."/>
        </authorList>
    </citation>
    <scope>NUCLEOTIDE SEQUENCE [LARGE SCALE GENOMIC DNA]</scope>
    <source>
        <strain evidence="4">CCUG 53519</strain>
    </source>
</reference>
<keyword evidence="4" id="KW-1185">Reference proteome</keyword>
<proteinExistence type="predicted"/>
<evidence type="ECO:0000313" key="3">
    <source>
        <dbReference type="EMBL" id="MFD1131735.1"/>
    </source>
</evidence>
<keyword evidence="2" id="KW-0732">Signal</keyword>
<feature type="chain" id="PRO_5046086759" evidence="2">
    <location>
        <begin position="27"/>
        <end position="359"/>
    </location>
</feature>
<sequence length="359" mass="40714">MMKLKTIRIQVLCMLLFTLFANTASATDFKVSMIIADKNTETLAGGFHTKITPGSKHTYTVTVTNHSKENESVFYLYPADVVPKLNGGKNFRDYGETVSGPAKWIKTKPEKIILQPLEAKNFSFNIEYPKDLSYGQYISYIALQEYKEPEVVKSKSQEVTFQTDALTKIGIQIIGDYNSDQANSKFSFSDFEYEYLSNGLLSVSPHVENGGNILGKPDIEMKLIDLDTNQNIYESSLSMDSVYANTEAKTDFILKDTFLEQGNYKAVLVGEWEDQRFSREFEFTLNQEEVTTSQRTLADNNIIKIVTQKNDTQVILLTAILGFIVMLLLIILLFKKSKRKSERGDEYVTSKETLEATKN</sequence>
<dbReference type="Proteomes" id="UP001597169">
    <property type="component" value="Unassembled WGS sequence"/>
</dbReference>
<accession>A0ABW3Q1Z9</accession>